<evidence type="ECO:0000313" key="2">
    <source>
        <dbReference type="Proteomes" id="UP000642920"/>
    </source>
</evidence>
<comment type="caution">
    <text evidence="1">The sequence shown here is derived from an EMBL/GenBank/DDBJ whole genome shotgun (WGS) entry which is preliminary data.</text>
</comment>
<dbReference type="RefSeq" id="WP_201916736.1">
    <property type="nucleotide sequence ID" value="NZ_JAERQG010000001.1"/>
</dbReference>
<accession>A0A937A540</accession>
<sequence length="312" mass="36162">MRKYLLLALILTGNLAFGQKYKEKKGVLLKDKEPMGQIVGTVNLAKATDLAIIQDGDTAVTIKQERIFSDFSELRNFSVYTLDFKQLGEEIKVIISYNLVNEKQIMKYIFAENDIHIYKDGFKIEEIEAAREKKSVKEVQNKLDEFYGTMEFWKENIANNRETRNEDFDKILVTRLQNDPEDRPKNLPAGTTQLIWKKVTDKTTAEEYRINDKNVWALIGAAVYTEKISQASIGNKKSMKIYLKLDKPKKLYGEMQYYVPFGYVDLLKTLGEDEILLYSNGEKLKYEYDYKDSPQLKLNKMVDALEAAGELY</sequence>
<keyword evidence="2" id="KW-1185">Reference proteome</keyword>
<dbReference type="EMBL" id="JAERQG010000001">
    <property type="protein sequence ID" value="MBL0763777.1"/>
    <property type="molecule type" value="Genomic_DNA"/>
</dbReference>
<dbReference type="Proteomes" id="UP000642920">
    <property type="component" value="Unassembled WGS sequence"/>
</dbReference>
<proteinExistence type="predicted"/>
<organism evidence="1 2">
    <name type="scientific">Marivirga atlantica</name>
    <dbReference type="NCBI Taxonomy" id="1548457"/>
    <lineage>
        <taxon>Bacteria</taxon>
        <taxon>Pseudomonadati</taxon>
        <taxon>Bacteroidota</taxon>
        <taxon>Cytophagia</taxon>
        <taxon>Cytophagales</taxon>
        <taxon>Marivirgaceae</taxon>
        <taxon>Marivirga</taxon>
    </lineage>
</organism>
<evidence type="ECO:0000313" key="1">
    <source>
        <dbReference type="EMBL" id="MBL0763777.1"/>
    </source>
</evidence>
<gene>
    <name evidence="1" type="ORF">JKP34_00860</name>
</gene>
<protein>
    <submittedName>
        <fullName evidence="1">Uncharacterized protein</fullName>
    </submittedName>
</protein>
<dbReference type="AlphaFoldDB" id="A0A937A540"/>
<name>A0A937A540_9BACT</name>
<reference evidence="1" key="1">
    <citation type="submission" date="2021-01" db="EMBL/GenBank/DDBJ databases">
        <title>Marivirga sp. nov., isolated from intertidal surface sediments.</title>
        <authorList>
            <person name="Zhang M."/>
        </authorList>
    </citation>
    <scope>NUCLEOTIDE SEQUENCE</scope>
    <source>
        <strain evidence="1">SM1354</strain>
    </source>
</reference>